<dbReference type="Proteomes" id="UP001151760">
    <property type="component" value="Unassembled WGS sequence"/>
</dbReference>
<sequence length="51" mass="5843">KDLPLSGYVEVRYDDPEKRVVSEPMTTQEFRYFDSLIASENGNGNCSEGLW</sequence>
<organism evidence="1 2">
    <name type="scientific">Tanacetum coccineum</name>
    <dbReference type="NCBI Taxonomy" id="301880"/>
    <lineage>
        <taxon>Eukaryota</taxon>
        <taxon>Viridiplantae</taxon>
        <taxon>Streptophyta</taxon>
        <taxon>Embryophyta</taxon>
        <taxon>Tracheophyta</taxon>
        <taxon>Spermatophyta</taxon>
        <taxon>Magnoliopsida</taxon>
        <taxon>eudicotyledons</taxon>
        <taxon>Gunneridae</taxon>
        <taxon>Pentapetalae</taxon>
        <taxon>asterids</taxon>
        <taxon>campanulids</taxon>
        <taxon>Asterales</taxon>
        <taxon>Asteraceae</taxon>
        <taxon>Asteroideae</taxon>
        <taxon>Anthemideae</taxon>
        <taxon>Anthemidinae</taxon>
        <taxon>Tanacetum</taxon>
    </lineage>
</organism>
<dbReference type="EMBL" id="BQNB010015681">
    <property type="protein sequence ID" value="GJT42853.1"/>
    <property type="molecule type" value="Genomic_DNA"/>
</dbReference>
<reference evidence="1" key="1">
    <citation type="journal article" date="2022" name="Int. J. Mol. Sci.">
        <title>Draft Genome of Tanacetum Coccineum: Genomic Comparison of Closely Related Tanacetum-Family Plants.</title>
        <authorList>
            <person name="Yamashiro T."/>
            <person name="Shiraishi A."/>
            <person name="Nakayama K."/>
            <person name="Satake H."/>
        </authorList>
    </citation>
    <scope>NUCLEOTIDE SEQUENCE</scope>
</reference>
<comment type="caution">
    <text evidence="1">The sequence shown here is derived from an EMBL/GenBank/DDBJ whole genome shotgun (WGS) entry which is preliminary data.</text>
</comment>
<keyword evidence="2" id="KW-1185">Reference proteome</keyword>
<protein>
    <submittedName>
        <fullName evidence="1">Uncharacterized protein</fullName>
    </submittedName>
</protein>
<accession>A0ABQ5DXB2</accession>
<reference evidence="1" key="2">
    <citation type="submission" date="2022-01" db="EMBL/GenBank/DDBJ databases">
        <authorList>
            <person name="Yamashiro T."/>
            <person name="Shiraishi A."/>
            <person name="Satake H."/>
            <person name="Nakayama K."/>
        </authorList>
    </citation>
    <scope>NUCLEOTIDE SEQUENCE</scope>
</reference>
<name>A0ABQ5DXB2_9ASTR</name>
<evidence type="ECO:0000313" key="2">
    <source>
        <dbReference type="Proteomes" id="UP001151760"/>
    </source>
</evidence>
<proteinExistence type="predicted"/>
<feature type="non-terminal residue" evidence="1">
    <location>
        <position position="1"/>
    </location>
</feature>
<evidence type="ECO:0000313" key="1">
    <source>
        <dbReference type="EMBL" id="GJT42853.1"/>
    </source>
</evidence>
<gene>
    <name evidence="1" type="ORF">Tco_0951568</name>
</gene>